<organism evidence="4">
    <name type="scientific">Caenorhabditis remanei</name>
    <name type="common">Caenorhabditis vulgaris</name>
    <dbReference type="NCBI Taxonomy" id="31234"/>
    <lineage>
        <taxon>Eukaryota</taxon>
        <taxon>Metazoa</taxon>
        <taxon>Ecdysozoa</taxon>
        <taxon>Nematoda</taxon>
        <taxon>Chromadorea</taxon>
        <taxon>Rhabditida</taxon>
        <taxon>Rhabditina</taxon>
        <taxon>Rhabditomorpha</taxon>
        <taxon>Rhabditoidea</taxon>
        <taxon>Rhabditidae</taxon>
        <taxon>Peloderinae</taxon>
        <taxon>Caenorhabditis</taxon>
    </lineage>
</organism>
<dbReference type="OMA" id="WDPFPDA"/>
<proteinExistence type="predicted"/>
<keyword evidence="1" id="KW-1133">Transmembrane helix</keyword>
<accession>E3M054</accession>
<evidence type="ECO:0000256" key="1">
    <source>
        <dbReference type="SAM" id="Phobius"/>
    </source>
</evidence>
<dbReference type="GeneID" id="9824171"/>
<dbReference type="PANTHER" id="PTHR21453:SF28">
    <property type="entry name" value="DUF19 DOMAIN-CONTAINING PROTEIN-RELATED"/>
    <property type="match status" value="1"/>
</dbReference>
<dbReference type="Proteomes" id="UP000008281">
    <property type="component" value="Unassembled WGS sequence"/>
</dbReference>
<dbReference type="PANTHER" id="PTHR21453">
    <property type="entry name" value="DUF19 DOMAIN-CONTAINING PROTEIN-RELATED-RELATED"/>
    <property type="match status" value="1"/>
</dbReference>
<dbReference type="CTD" id="9824171"/>
<dbReference type="InterPro" id="IPR002542">
    <property type="entry name" value="T20D4.11-like_dom"/>
</dbReference>
<keyword evidence="1" id="KW-0812">Transmembrane</keyword>
<evidence type="ECO:0000313" key="3">
    <source>
        <dbReference type="EMBL" id="EFO87825.1"/>
    </source>
</evidence>
<dbReference type="InParanoid" id="E3M054"/>
<dbReference type="AlphaFoldDB" id="E3M054"/>
<feature type="domain" description="T20D4.11-like" evidence="2">
    <location>
        <begin position="106"/>
        <end position="269"/>
    </location>
</feature>
<dbReference type="KEGG" id="crq:GCK72_018940"/>
<evidence type="ECO:0000259" key="2">
    <source>
        <dbReference type="Pfam" id="PF01579"/>
    </source>
</evidence>
<dbReference type="STRING" id="31234.E3M054"/>
<gene>
    <name evidence="3" type="ORF">CRE_05798</name>
</gene>
<dbReference type="eggNOG" id="ENOG502THJ5">
    <property type="taxonomic scope" value="Eukaryota"/>
</dbReference>
<name>E3M054_CAERE</name>
<keyword evidence="4" id="KW-1185">Reference proteome</keyword>
<reference evidence="3" key="1">
    <citation type="submission" date="2007-07" db="EMBL/GenBank/DDBJ databases">
        <title>PCAP assembly of the Caenorhabditis remanei genome.</title>
        <authorList>
            <consortium name="The Caenorhabditis remanei Sequencing Consortium"/>
            <person name="Wilson R.K."/>
        </authorList>
    </citation>
    <scope>NUCLEOTIDE SEQUENCE [LARGE SCALE GENOMIC DNA]</scope>
    <source>
        <strain evidence="3">PB4641</strain>
    </source>
</reference>
<dbReference type="OrthoDB" id="5804752at2759"/>
<evidence type="ECO:0000313" key="4">
    <source>
        <dbReference type="Proteomes" id="UP000008281"/>
    </source>
</evidence>
<keyword evidence="1" id="KW-0472">Membrane</keyword>
<feature type="transmembrane region" description="Helical" evidence="1">
    <location>
        <begin position="77"/>
        <end position="97"/>
    </location>
</feature>
<sequence>MRQSHKKFDKVLTLMNSCSLVQDHTSICLKARLELLGFSFLKTIESLIFFAFRVLRIFSKCLLFFQNTASFQNMSSFLKLVVVGTILLGIAHGASIATAESKESNCTVADGFQALSCLMRLSDFSDKIDELDMNDKNEVKEFKRSCDSLHNCFATLTCKKPDVETQNAVNSIRNYCDAVVYVSSDFAECSDKLENMNSKCFEDWDPFPESIDEERDEKKKEEMKKEACKNYFGKDNCLKKEITEACSEQEWMGFRDHFISISSLVNNCDFGHLVN</sequence>
<dbReference type="HOGENOM" id="CLU_078890_1_0_1"/>
<dbReference type="Pfam" id="PF01579">
    <property type="entry name" value="DUF19"/>
    <property type="match status" value="1"/>
</dbReference>
<protein>
    <recommendedName>
        <fullName evidence="2">T20D4.11-like domain-containing protein</fullName>
    </recommendedName>
</protein>
<dbReference type="EMBL" id="DS268420">
    <property type="protein sequence ID" value="EFO87825.1"/>
    <property type="molecule type" value="Genomic_DNA"/>
</dbReference>
<dbReference type="FunCoup" id="E3M054">
    <property type="interactions" value="350"/>
</dbReference>
<dbReference type="RefSeq" id="XP_003110532.2">
    <property type="nucleotide sequence ID" value="XM_003110484.2"/>
</dbReference>